<keyword evidence="3" id="KW-0813">Transport</keyword>
<protein>
    <submittedName>
        <fullName evidence="5">TRAP transporter substrate-binding protein</fullName>
    </submittedName>
</protein>
<comment type="subcellular location">
    <subcellularLocation>
        <location evidence="1">Cell envelope</location>
    </subcellularLocation>
</comment>
<reference evidence="5 6" key="1">
    <citation type="submission" date="2024-02" db="EMBL/GenBank/DDBJ databases">
        <title>Roseibium algae sp. nov., isolated from marine alga (Grateloupia sp.), showing potential in myo-inositol conversion.</title>
        <authorList>
            <person name="Wang Y."/>
        </authorList>
    </citation>
    <scope>NUCLEOTIDE SEQUENCE [LARGE SCALE GENOMIC DNA]</scope>
    <source>
        <strain evidence="5 6">H3510</strain>
    </source>
</reference>
<dbReference type="Gene3D" id="3.40.190.170">
    <property type="entry name" value="Bacterial extracellular solute-binding protein, family 7"/>
    <property type="match status" value="1"/>
</dbReference>
<dbReference type="NCBIfam" id="TIGR00787">
    <property type="entry name" value="dctP"/>
    <property type="match status" value="1"/>
</dbReference>
<evidence type="ECO:0000313" key="5">
    <source>
        <dbReference type="EMBL" id="MEJ8476978.1"/>
    </source>
</evidence>
<dbReference type="InterPro" id="IPR006311">
    <property type="entry name" value="TAT_signal"/>
</dbReference>
<dbReference type="RefSeq" id="WP_340277866.1">
    <property type="nucleotide sequence ID" value="NZ_JBAKIA010000040.1"/>
</dbReference>
<organism evidence="5 6">
    <name type="scientific">Roseibium algae</name>
    <dbReference type="NCBI Taxonomy" id="3123038"/>
    <lineage>
        <taxon>Bacteria</taxon>
        <taxon>Pseudomonadati</taxon>
        <taxon>Pseudomonadota</taxon>
        <taxon>Alphaproteobacteria</taxon>
        <taxon>Hyphomicrobiales</taxon>
        <taxon>Stappiaceae</taxon>
        <taxon>Roseibium</taxon>
    </lineage>
</organism>
<keyword evidence="6" id="KW-1185">Reference proteome</keyword>
<dbReference type="InterPro" id="IPR018389">
    <property type="entry name" value="DctP_fam"/>
</dbReference>
<dbReference type="PANTHER" id="PTHR33376:SF4">
    <property type="entry name" value="SIALIC ACID-BINDING PERIPLASMIC PROTEIN SIAP"/>
    <property type="match status" value="1"/>
</dbReference>
<dbReference type="CDD" id="cd13603">
    <property type="entry name" value="PBP2_TRAP_Siap_TeaA_like"/>
    <property type="match status" value="1"/>
</dbReference>
<accession>A0ABU8TS33</accession>
<gene>
    <name evidence="5" type="ORF">V6575_23145</name>
</gene>
<dbReference type="PANTHER" id="PTHR33376">
    <property type="match status" value="1"/>
</dbReference>
<proteinExistence type="inferred from homology"/>
<evidence type="ECO:0000256" key="3">
    <source>
        <dbReference type="ARBA" id="ARBA00022448"/>
    </source>
</evidence>
<evidence type="ECO:0000256" key="2">
    <source>
        <dbReference type="ARBA" id="ARBA00009023"/>
    </source>
</evidence>
<dbReference type="InterPro" id="IPR004682">
    <property type="entry name" value="TRAP_DctP"/>
</dbReference>
<sequence length="346" mass="36855">MTDRKTSICSMEITRRTALGMGVGAGALALLPGSATLAAPSLTLRYGHNNEPASVAGAQADWFAETLGKASGGDVAVEVFPASQLGKLQELAEAVSLGSIAFSHNTAGGIGSLYAPFAALDTPYLYRDVDHLLKVTDVKSPVMQELNEGLIAAANVRVIYAHYFGRRNLTANQAIYSPDDLSGVKIRAVPFPIYTTAVEGMGAVAVPVDWSEVPTALATGVVAGQENPVNVVLSVKLYDVQSHLMLTGHMSNAEMVVMNEDAWQALSPEQKQAVTTAAEETRIKATNAILDKEESETQQLRDLGMTVIGAEEGLKLEEFRSSVKALVNERFGEKFGDLYKKIAAIN</sequence>
<dbReference type="Pfam" id="PF03480">
    <property type="entry name" value="DctP"/>
    <property type="match status" value="1"/>
</dbReference>
<dbReference type="PROSITE" id="PS51318">
    <property type="entry name" value="TAT"/>
    <property type="match status" value="1"/>
</dbReference>
<dbReference type="InterPro" id="IPR038404">
    <property type="entry name" value="TRAP_DctP_sf"/>
</dbReference>
<dbReference type="PIRSF" id="PIRSF006470">
    <property type="entry name" value="DctB"/>
    <property type="match status" value="1"/>
</dbReference>
<evidence type="ECO:0000313" key="6">
    <source>
        <dbReference type="Proteomes" id="UP001385499"/>
    </source>
</evidence>
<dbReference type="EMBL" id="JBAKIA010000040">
    <property type="protein sequence ID" value="MEJ8476978.1"/>
    <property type="molecule type" value="Genomic_DNA"/>
</dbReference>
<comment type="caution">
    <text evidence="5">The sequence shown here is derived from an EMBL/GenBank/DDBJ whole genome shotgun (WGS) entry which is preliminary data.</text>
</comment>
<dbReference type="NCBIfam" id="NF037995">
    <property type="entry name" value="TRAP_S1"/>
    <property type="match status" value="1"/>
</dbReference>
<comment type="similarity">
    <text evidence="2">Belongs to the bacterial solute-binding protein 7 family.</text>
</comment>
<name>A0ABU8TS33_9HYPH</name>
<dbReference type="Proteomes" id="UP001385499">
    <property type="component" value="Unassembled WGS sequence"/>
</dbReference>
<evidence type="ECO:0000256" key="1">
    <source>
        <dbReference type="ARBA" id="ARBA00004196"/>
    </source>
</evidence>
<keyword evidence="4" id="KW-0732">Signal</keyword>
<evidence type="ECO:0000256" key="4">
    <source>
        <dbReference type="ARBA" id="ARBA00022729"/>
    </source>
</evidence>